<keyword evidence="7" id="KW-1185">Reference proteome</keyword>
<dbReference type="SUPFAM" id="SSF63817">
    <property type="entry name" value="Sortase"/>
    <property type="match status" value="1"/>
</dbReference>
<sequence length="245" mass="28927">MTKEYKKSLHVIRAAIIIILFIIATYCVYYIVKPMIITYKNDNLNKNISKKYHQSIEKNTNFKDRYSDLEKINPDIVGWLNISGTKVDYPVVRTNDNSFYLIHNFEKQPSNHRSIFMDFRNMGDLKTKNNIIYGHNMKDGSMFQQLMNFKDKSYFESHPIIEFDTLTEPIKWQIFSVYVTSTKFNYIRTEFNNDSDYEDFLKQLKSHSMYDTGVNVSKDDTILTLSTCSYEIEDGRLAIEAKLIK</sequence>
<evidence type="ECO:0000313" key="6">
    <source>
        <dbReference type="Proteomes" id="UP000028042"/>
    </source>
</evidence>
<reference evidence="4 7" key="1">
    <citation type="journal article" date="2015" name="Genome Announc.">
        <title>Complete Genome Sequence of the Nitrogen-Fixing and Solvent-Producing Clostridium pasteurianum DSM 525.</title>
        <authorList>
            <person name="Poehlein A."/>
            <person name="Grosse-Honebrink A."/>
            <person name="Zhang Y."/>
            <person name="Minton N.P."/>
            <person name="Daniel R."/>
        </authorList>
    </citation>
    <scope>NUCLEOTIDE SEQUENCE [LARGE SCALE GENOMIC DNA]</scope>
    <source>
        <strain evidence="4">DSM 525</strain>
        <strain evidence="7">DSM 525 / ATCC 6013</strain>
    </source>
</reference>
<dbReference type="GO" id="GO:0016787">
    <property type="term" value="F:hydrolase activity"/>
    <property type="evidence" value="ECO:0007669"/>
    <property type="project" value="UniProtKB-KW"/>
</dbReference>
<dbReference type="eggNOG" id="COG4509">
    <property type="taxonomic scope" value="Bacteria"/>
</dbReference>
<dbReference type="InterPro" id="IPR023365">
    <property type="entry name" value="Sortase_dom-sf"/>
</dbReference>
<dbReference type="GeneID" id="93072472"/>
<dbReference type="KEGG" id="cpat:CLPA_c02260"/>
<evidence type="ECO:0000313" key="7">
    <source>
        <dbReference type="Proteomes" id="UP000030905"/>
    </source>
</evidence>
<feature type="transmembrane region" description="Helical" evidence="3">
    <location>
        <begin position="12"/>
        <end position="32"/>
    </location>
</feature>
<keyword evidence="3" id="KW-1133">Transmembrane helix</keyword>
<name>A0A0H3IXW3_CLOPA</name>
<keyword evidence="3" id="KW-0472">Membrane</keyword>
<evidence type="ECO:0000313" key="4">
    <source>
        <dbReference type="EMBL" id="AJA50314.1"/>
    </source>
</evidence>
<feature type="active site" description="Proton donor/acceptor" evidence="2">
    <location>
        <position position="135"/>
    </location>
</feature>
<reference evidence="5" key="2">
    <citation type="submission" date="2015-10" db="EMBL/GenBank/DDBJ databases">
        <title>Improved Draft Genome Sequence of Clostridium pasteurianum Strain ATCC 6013 (DSM 525) Using a Hybrid Next-Generation Sequencing Approach.</title>
        <authorList>
            <person name="Pyne M.E."/>
            <person name="Utturkar S.M."/>
            <person name="Brown S.D."/>
            <person name="Moo-Young M."/>
            <person name="Chung D.A."/>
            <person name="Chou P.C."/>
        </authorList>
    </citation>
    <scope>NUCLEOTIDE SEQUENCE</scope>
    <source>
        <strain evidence="5">ATCC 6013</strain>
    </source>
</reference>
<reference evidence="5 6" key="3">
    <citation type="journal article" name="Genome Announc.">
        <title>Improved Draft Genome Sequence of Clostridium pasteurianum Strain ATCC 6013 (DSM 525) Using a Hybrid Next-Generation Sequencing Approach.</title>
        <authorList>
            <person name="Pyne M.E."/>
            <person name="Utturkar S."/>
            <person name="Brown S.D."/>
            <person name="Moo-Young M."/>
            <person name="Chung D.A."/>
            <person name="Chou C.P."/>
        </authorList>
    </citation>
    <scope>NUCLEOTIDE SEQUENCE [LARGE SCALE GENOMIC DNA]</scope>
    <source>
        <strain evidence="5 6">ATCC 6013</strain>
    </source>
</reference>
<dbReference type="InterPro" id="IPR005754">
    <property type="entry name" value="Sortase"/>
</dbReference>
<dbReference type="PATRIC" id="fig|1262449.3.peg.114"/>
<organism evidence="4 7">
    <name type="scientific">Clostridium pasteurianum DSM 525 = ATCC 6013</name>
    <dbReference type="NCBI Taxonomy" id="1262449"/>
    <lineage>
        <taxon>Bacteria</taxon>
        <taxon>Bacillati</taxon>
        <taxon>Bacillota</taxon>
        <taxon>Clostridia</taxon>
        <taxon>Eubacteriales</taxon>
        <taxon>Clostridiaceae</taxon>
        <taxon>Clostridium</taxon>
    </lineage>
</organism>
<protein>
    <submittedName>
        <fullName evidence="4">Sortase, SrtB family</fullName>
    </submittedName>
</protein>
<dbReference type="NCBIfam" id="TIGR03064">
    <property type="entry name" value="sortase_srtB"/>
    <property type="match status" value="1"/>
</dbReference>
<accession>A0A0H3IXW3</accession>
<dbReference type="CDD" id="cd05826">
    <property type="entry name" value="Sortase_B"/>
    <property type="match status" value="1"/>
</dbReference>
<dbReference type="Pfam" id="PF04203">
    <property type="entry name" value="Sortase"/>
    <property type="match status" value="1"/>
</dbReference>
<keyword evidence="1" id="KW-0378">Hydrolase</keyword>
<evidence type="ECO:0000256" key="2">
    <source>
        <dbReference type="PIRSR" id="PIRSR605754-1"/>
    </source>
</evidence>
<dbReference type="EMBL" id="CP009268">
    <property type="protein sequence ID" value="AJA50314.1"/>
    <property type="molecule type" value="Genomic_DNA"/>
</dbReference>
<evidence type="ECO:0000256" key="1">
    <source>
        <dbReference type="ARBA" id="ARBA00022801"/>
    </source>
</evidence>
<proteinExistence type="predicted"/>
<dbReference type="EMBL" id="JPGY02000001">
    <property type="protein sequence ID" value="KRU13674.1"/>
    <property type="molecule type" value="Genomic_DNA"/>
</dbReference>
<dbReference type="AlphaFoldDB" id="A0A0H3IXW3"/>
<evidence type="ECO:0000256" key="3">
    <source>
        <dbReference type="SAM" id="Phobius"/>
    </source>
</evidence>
<gene>
    <name evidence="4" type="ORF">CLPA_c02260</name>
    <name evidence="5" type="ORF">CP6013_02922</name>
</gene>
<dbReference type="InterPro" id="IPR009835">
    <property type="entry name" value="SrtB"/>
</dbReference>
<feature type="active site" description="Acyl-thioester intermediate" evidence="2">
    <location>
        <position position="228"/>
    </location>
</feature>
<dbReference type="Proteomes" id="UP000028042">
    <property type="component" value="Unassembled WGS sequence"/>
</dbReference>
<dbReference type="RefSeq" id="WP_003440606.1">
    <property type="nucleotide sequence ID" value="NZ_ANZB01000001.1"/>
</dbReference>
<dbReference type="Proteomes" id="UP000030905">
    <property type="component" value="Chromosome"/>
</dbReference>
<keyword evidence="3" id="KW-0812">Transmembrane</keyword>
<dbReference type="Gene3D" id="2.40.260.10">
    <property type="entry name" value="Sortase"/>
    <property type="match status" value="1"/>
</dbReference>
<dbReference type="KEGG" id="cpae:CPAST_c02260"/>
<evidence type="ECO:0000313" key="5">
    <source>
        <dbReference type="EMBL" id="KRU13674.1"/>
    </source>
</evidence>